<gene>
    <name evidence="2" type="ORF">QBC42DRAFT_276203</name>
</gene>
<evidence type="ECO:0000313" key="2">
    <source>
        <dbReference type="EMBL" id="KAK4458678.1"/>
    </source>
</evidence>
<dbReference type="InterPro" id="IPR021475">
    <property type="entry name" value="Pants/Emi1-like"/>
</dbReference>
<comment type="caution">
    <text evidence="2">The sequence shown here is derived from an EMBL/GenBank/DDBJ whole genome shotgun (WGS) entry which is preliminary data.</text>
</comment>
<name>A0AAV9HE25_9PEZI</name>
<proteinExistence type="predicted"/>
<dbReference type="PANTHER" id="PTHR28052">
    <property type="entry name" value="UPF0545 PROTEIN C22ORF39"/>
    <property type="match status" value="1"/>
</dbReference>
<protein>
    <recommendedName>
        <fullName evidence="4">Early meiotic induction protein 1</fullName>
    </recommendedName>
</protein>
<keyword evidence="3" id="KW-1185">Reference proteome</keyword>
<accession>A0AAV9HE25</accession>
<dbReference type="EMBL" id="MU865060">
    <property type="protein sequence ID" value="KAK4458678.1"/>
    <property type="molecule type" value="Genomic_DNA"/>
</dbReference>
<feature type="region of interest" description="Disordered" evidence="1">
    <location>
        <begin position="99"/>
        <end position="119"/>
    </location>
</feature>
<reference evidence="2" key="1">
    <citation type="journal article" date="2023" name="Mol. Phylogenet. Evol.">
        <title>Genome-scale phylogeny and comparative genomics of the fungal order Sordariales.</title>
        <authorList>
            <person name="Hensen N."/>
            <person name="Bonometti L."/>
            <person name="Westerberg I."/>
            <person name="Brannstrom I.O."/>
            <person name="Guillou S."/>
            <person name="Cros-Aarteil S."/>
            <person name="Calhoun S."/>
            <person name="Haridas S."/>
            <person name="Kuo A."/>
            <person name="Mondo S."/>
            <person name="Pangilinan J."/>
            <person name="Riley R."/>
            <person name="LaButti K."/>
            <person name="Andreopoulos B."/>
            <person name="Lipzen A."/>
            <person name="Chen C."/>
            <person name="Yan M."/>
            <person name="Daum C."/>
            <person name="Ng V."/>
            <person name="Clum A."/>
            <person name="Steindorff A."/>
            <person name="Ohm R.A."/>
            <person name="Martin F."/>
            <person name="Silar P."/>
            <person name="Natvig D.O."/>
            <person name="Lalanne C."/>
            <person name="Gautier V."/>
            <person name="Ament-Velasquez S.L."/>
            <person name="Kruys A."/>
            <person name="Hutchinson M.I."/>
            <person name="Powell A.J."/>
            <person name="Barry K."/>
            <person name="Miller A.N."/>
            <person name="Grigoriev I.V."/>
            <person name="Debuchy R."/>
            <person name="Gladieux P."/>
            <person name="Hiltunen Thoren M."/>
            <person name="Johannesson H."/>
        </authorList>
    </citation>
    <scope>NUCLEOTIDE SEQUENCE</scope>
    <source>
        <strain evidence="2">PSN324</strain>
    </source>
</reference>
<organism evidence="2 3">
    <name type="scientific">Cladorrhinum samala</name>
    <dbReference type="NCBI Taxonomy" id="585594"/>
    <lineage>
        <taxon>Eukaryota</taxon>
        <taxon>Fungi</taxon>
        <taxon>Dikarya</taxon>
        <taxon>Ascomycota</taxon>
        <taxon>Pezizomycotina</taxon>
        <taxon>Sordariomycetes</taxon>
        <taxon>Sordariomycetidae</taxon>
        <taxon>Sordariales</taxon>
        <taxon>Podosporaceae</taxon>
        <taxon>Cladorrhinum</taxon>
    </lineage>
</organism>
<reference evidence="2" key="2">
    <citation type="submission" date="2023-06" db="EMBL/GenBank/DDBJ databases">
        <authorList>
            <consortium name="Lawrence Berkeley National Laboratory"/>
            <person name="Mondo S.J."/>
            <person name="Hensen N."/>
            <person name="Bonometti L."/>
            <person name="Westerberg I."/>
            <person name="Brannstrom I.O."/>
            <person name="Guillou S."/>
            <person name="Cros-Aarteil S."/>
            <person name="Calhoun S."/>
            <person name="Haridas S."/>
            <person name="Kuo A."/>
            <person name="Pangilinan J."/>
            <person name="Riley R."/>
            <person name="Labutti K."/>
            <person name="Andreopoulos B."/>
            <person name="Lipzen A."/>
            <person name="Chen C."/>
            <person name="Yanf M."/>
            <person name="Daum C."/>
            <person name="Ng V."/>
            <person name="Clum A."/>
            <person name="Steindorff A."/>
            <person name="Ohm R."/>
            <person name="Martin F."/>
            <person name="Silar P."/>
            <person name="Natvig D."/>
            <person name="Lalanne C."/>
            <person name="Gautier V."/>
            <person name="Ament-Velasquez S.L."/>
            <person name="Kruys A."/>
            <person name="Hutchinson M.I."/>
            <person name="Powell A.J."/>
            <person name="Barry K."/>
            <person name="Miller A.N."/>
            <person name="Grigoriev I.V."/>
            <person name="Debuchy R."/>
            <person name="Gladieux P."/>
            <person name="Thoren M.H."/>
            <person name="Johannesson H."/>
        </authorList>
    </citation>
    <scope>NUCLEOTIDE SEQUENCE</scope>
    <source>
        <strain evidence="2">PSN324</strain>
    </source>
</reference>
<evidence type="ECO:0008006" key="4">
    <source>
        <dbReference type="Google" id="ProtNLM"/>
    </source>
</evidence>
<dbReference type="Pfam" id="PF11326">
    <property type="entry name" value="PANTS-like"/>
    <property type="match status" value="1"/>
</dbReference>
<evidence type="ECO:0000256" key="1">
    <source>
        <dbReference type="SAM" id="MobiDB-lite"/>
    </source>
</evidence>
<dbReference type="PANTHER" id="PTHR28052:SF1">
    <property type="entry name" value="UPF0545 PROTEIN C22ORF39"/>
    <property type="match status" value="1"/>
</dbReference>
<sequence length="141" mass="16599">MSEHTLPTDMSCKDAFDYAWHCHTPGSQINSVYRQGGLRTCSDLWDDFWFCMRIKQWPAAARTEAIKDHFRTREEAKYGGGKPSSEDVWESRADLVEPGTAFRKPFDPPITDDKEFERQEAGRRQWLRELDDERKRREGKL</sequence>
<dbReference type="Proteomes" id="UP001321749">
    <property type="component" value="Unassembled WGS sequence"/>
</dbReference>
<dbReference type="AlphaFoldDB" id="A0AAV9HE25"/>
<evidence type="ECO:0000313" key="3">
    <source>
        <dbReference type="Proteomes" id="UP001321749"/>
    </source>
</evidence>